<dbReference type="Gramene" id="TraesCAD_scaffold_025593_01G000100.1">
    <property type="protein sequence ID" value="TraesCAD_scaffold_025593_01G000100.1"/>
    <property type="gene ID" value="TraesCAD_scaffold_025593_01G000100"/>
</dbReference>
<protein>
    <recommendedName>
        <fullName evidence="3">Reverse transcriptase zinc-binding domain-containing protein</fullName>
    </recommendedName>
</protein>
<dbReference type="Gramene" id="TraesWEE_scaffold_021450_01G000100.1">
    <property type="protein sequence ID" value="TraesWEE_scaffold_021450_01G000100.1"/>
    <property type="gene ID" value="TraesWEE_scaffold_021450_01G000100"/>
</dbReference>
<dbReference type="EnsemblPlants" id="TraesCS5D02G192900.1">
    <property type="protein sequence ID" value="TraesCS5D02G192900.1.cds1"/>
    <property type="gene ID" value="TraesCS5D02G192900"/>
</dbReference>
<dbReference type="OrthoDB" id="694270at2759"/>
<dbReference type="Proteomes" id="UP000019116">
    <property type="component" value="Chromosome 5D"/>
</dbReference>
<reference evidence="1" key="2">
    <citation type="submission" date="2018-10" db="UniProtKB">
        <authorList>
            <consortium name="EnsemblPlants"/>
        </authorList>
    </citation>
    <scope>IDENTIFICATION</scope>
</reference>
<dbReference type="Gramene" id="TraesPARA_EIv1.0_1809960.1">
    <property type="protein sequence ID" value="TraesPARA_EIv1.0_1809960.1.CDS1"/>
    <property type="gene ID" value="TraesPARA_EIv1.0_1809960"/>
</dbReference>
<dbReference type="STRING" id="4565.A0A3B6MR00"/>
<accession>A0A3B6MR00</accession>
<dbReference type="Gramene" id="TraesCS5D03G0458200.1">
    <property type="protein sequence ID" value="TraesCS5D03G0458200.1.CDS1"/>
    <property type="gene ID" value="TraesCS5D03G0458200"/>
</dbReference>
<reference evidence="1" key="1">
    <citation type="submission" date="2018-08" db="EMBL/GenBank/DDBJ databases">
        <authorList>
            <person name="Rossello M."/>
        </authorList>
    </citation>
    <scope>NUCLEOTIDE SEQUENCE [LARGE SCALE GENOMIC DNA]</scope>
    <source>
        <strain evidence="1">cv. Chinese Spring</strain>
    </source>
</reference>
<dbReference type="Gramene" id="TraesRN5D0100478100.1">
    <property type="protein sequence ID" value="TraesRN5D0100478100.1"/>
    <property type="gene ID" value="TraesRN5D0100478100"/>
</dbReference>
<dbReference type="AlphaFoldDB" id="A0A3B6MR00"/>
<dbReference type="Gramene" id="TraesLDM5D03G03117120.1">
    <property type="protein sequence ID" value="TraesLDM5D03G03117120.1.CDS1"/>
    <property type="gene ID" value="TraesLDM5D03G03117120"/>
</dbReference>
<evidence type="ECO:0008006" key="3">
    <source>
        <dbReference type="Google" id="ProtNLM"/>
    </source>
</evidence>
<dbReference type="Gramene" id="TraesSYM5D03G03052380.1">
    <property type="protein sequence ID" value="TraesSYM5D03G03052380.1.CDS1"/>
    <property type="gene ID" value="TraesSYM5D03G03052380"/>
</dbReference>
<keyword evidence="2" id="KW-1185">Reference proteome</keyword>
<dbReference type="Gramene" id="TraesCS5D02G192900.1">
    <property type="protein sequence ID" value="TraesCS5D02G192900.1.cds1"/>
    <property type="gene ID" value="TraesCS5D02G192900"/>
</dbReference>
<evidence type="ECO:0000313" key="1">
    <source>
        <dbReference type="EnsemblPlants" id="TraesCS5D02G192900.1.cds1"/>
    </source>
</evidence>
<organism evidence="1">
    <name type="scientific">Triticum aestivum</name>
    <name type="common">Wheat</name>
    <dbReference type="NCBI Taxonomy" id="4565"/>
    <lineage>
        <taxon>Eukaryota</taxon>
        <taxon>Viridiplantae</taxon>
        <taxon>Streptophyta</taxon>
        <taxon>Embryophyta</taxon>
        <taxon>Tracheophyta</taxon>
        <taxon>Spermatophyta</taxon>
        <taxon>Magnoliopsida</taxon>
        <taxon>Liliopsida</taxon>
        <taxon>Poales</taxon>
        <taxon>Poaceae</taxon>
        <taxon>BOP clade</taxon>
        <taxon>Pooideae</taxon>
        <taxon>Triticodae</taxon>
        <taxon>Triticeae</taxon>
        <taxon>Triticinae</taxon>
        <taxon>Triticum</taxon>
    </lineage>
</organism>
<sequence length="163" mass="17694">MFVGRLLAHESLANRMKIQRLGVELDTACPVCHRLNEDGGHIFLKCKKVKECRSRLALGGLREILVKHKSAHEMLGELWKADSASQLRALVLCGSGGMSGRKPTQGSQFLVLRDDFAAAGAGTSVHLRDLLHSEAVVCLAAIDGAIRLGANRIIFESLMLPIL</sequence>
<dbReference type="Gramene" id="TraesNOR5D03G03142100.1">
    <property type="protein sequence ID" value="TraesNOR5D03G03142100.1.CDS1"/>
    <property type="gene ID" value="TraesNOR5D03G03142100"/>
</dbReference>
<evidence type="ECO:0000313" key="2">
    <source>
        <dbReference type="Proteomes" id="UP000019116"/>
    </source>
</evidence>
<proteinExistence type="predicted"/>
<name>A0A3B6MR00_WHEAT</name>
<dbReference type="Gramene" id="TraesROB_scaffold_020808_01G000100.1">
    <property type="protein sequence ID" value="TraesROB_scaffold_020808_01G000100.1"/>
    <property type="gene ID" value="TraesROB_scaffold_020808_01G000100"/>
</dbReference>
<dbReference type="Gramene" id="TraesCLE_scaffold_026154_01G000300.1">
    <property type="protein sequence ID" value="TraesCLE_scaffold_026154_01G000300.1"/>
    <property type="gene ID" value="TraesCLE_scaffold_026154_01G000300"/>
</dbReference>